<evidence type="ECO:0000313" key="4">
    <source>
        <dbReference type="Proteomes" id="UP000236884"/>
    </source>
</evidence>
<dbReference type="KEGG" id="vgo:GJW-30_1_02805"/>
<keyword evidence="2" id="KW-0732">Signal</keyword>
<proteinExistence type="predicted"/>
<evidence type="ECO:0000256" key="1">
    <source>
        <dbReference type="SAM" id="MobiDB-lite"/>
    </source>
</evidence>
<dbReference type="OrthoDB" id="7961591at2"/>
<dbReference type="Proteomes" id="UP000236884">
    <property type="component" value="Chromosome"/>
</dbReference>
<dbReference type="EMBL" id="AP014946">
    <property type="protein sequence ID" value="BAT60269.1"/>
    <property type="molecule type" value="Genomic_DNA"/>
</dbReference>
<feature type="compositionally biased region" description="Basic and acidic residues" evidence="1">
    <location>
        <begin position="40"/>
        <end position="51"/>
    </location>
</feature>
<feature type="compositionally biased region" description="Low complexity" evidence="1">
    <location>
        <begin position="30"/>
        <end position="39"/>
    </location>
</feature>
<evidence type="ECO:0000313" key="3">
    <source>
        <dbReference type="EMBL" id="BAT60269.1"/>
    </source>
</evidence>
<evidence type="ECO:0000256" key="2">
    <source>
        <dbReference type="SAM" id="SignalP"/>
    </source>
</evidence>
<name>A0A0S3PWF3_9BRAD</name>
<sequence>MIKRIAAAAIAAMFLTSASVAPGFAQTTQAPAAKPAAKPASEKKAEKKKASEAQMAQRQKMKDCAAKWKDHKKATGEKGRKAYNAFSKTCLAG</sequence>
<organism evidence="3 4">
    <name type="scientific">Variibacter gotjawalensis</name>
    <dbReference type="NCBI Taxonomy" id="1333996"/>
    <lineage>
        <taxon>Bacteria</taxon>
        <taxon>Pseudomonadati</taxon>
        <taxon>Pseudomonadota</taxon>
        <taxon>Alphaproteobacteria</taxon>
        <taxon>Hyphomicrobiales</taxon>
        <taxon>Nitrobacteraceae</taxon>
        <taxon>Variibacter</taxon>
    </lineage>
</organism>
<keyword evidence="4" id="KW-1185">Reference proteome</keyword>
<feature type="signal peptide" evidence="2">
    <location>
        <begin position="1"/>
        <end position="21"/>
    </location>
</feature>
<accession>A0A0S3PWF3</accession>
<reference evidence="3 4" key="1">
    <citation type="submission" date="2015-08" db="EMBL/GenBank/DDBJ databases">
        <title>Investigation of the bacterial diversity of lava forest soil.</title>
        <authorList>
            <person name="Lee J.S."/>
        </authorList>
    </citation>
    <scope>NUCLEOTIDE SEQUENCE [LARGE SCALE GENOMIC DNA]</scope>
    <source>
        <strain evidence="3 4">GJW-30</strain>
    </source>
</reference>
<feature type="compositionally biased region" description="Basic and acidic residues" evidence="1">
    <location>
        <begin position="60"/>
        <end position="76"/>
    </location>
</feature>
<dbReference type="AlphaFoldDB" id="A0A0S3PWF3"/>
<feature type="region of interest" description="Disordered" evidence="1">
    <location>
        <begin position="27"/>
        <end position="76"/>
    </location>
</feature>
<protein>
    <recommendedName>
        <fullName evidence="5">Phosphate starvation-inducible protein PsiF</fullName>
    </recommendedName>
</protein>
<evidence type="ECO:0008006" key="5">
    <source>
        <dbReference type="Google" id="ProtNLM"/>
    </source>
</evidence>
<dbReference type="RefSeq" id="WP_096356334.1">
    <property type="nucleotide sequence ID" value="NZ_AP014946.1"/>
</dbReference>
<gene>
    <name evidence="3" type="ORF">GJW-30_1_02805</name>
</gene>
<feature type="chain" id="PRO_5006615916" description="Phosphate starvation-inducible protein PsiF" evidence="2">
    <location>
        <begin position="22"/>
        <end position="93"/>
    </location>
</feature>